<keyword evidence="1" id="KW-0472">Membrane</keyword>
<keyword evidence="1" id="KW-0812">Transmembrane</keyword>
<proteinExistence type="predicted"/>
<accession>A0A4Y9QX47</accession>
<sequence length="262" mass="29809">MNKKNSWLIISQFLVIMLVLIFGFSIKVRAQQFNTDNYLTMPHGTGTFVITAGQRNSTLLSSFALVPNFEFFFQANLFRDYRIENYTQHFTTTVYAKYMFWVNEANNGGAAVFLGFGRSPGYFQDTEYTELHKNIWTAIPITIPLFNNAISWDLMPGAMVDFDTKDKNQTAWGFTWSSRLAIYKVIPKTAIVAEAYGTQGQASSPAEYKIGLRWEPNDFIVPAISYSSQFRGGYGAGLEIGIVIFSPQFLKKDFIKSNHMVY</sequence>
<keyword evidence="1" id="KW-1133">Transmembrane helix</keyword>
<comment type="caution">
    <text evidence="2">The sequence shown here is derived from an EMBL/GenBank/DDBJ whole genome shotgun (WGS) entry which is preliminary data.</text>
</comment>
<evidence type="ECO:0000313" key="3">
    <source>
        <dbReference type="Proteomes" id="UP000297647"/>
    </source>
</evidence>
<evidence type="ECO:0000256" key="1">
    <source>
        <dbReference type="SAM" id="Phobius"/>
    </source>
</evidence>
<organism evidence="2 3">
    <name type="scientific">Algoriphagus kandeliae</name>
    <dbReference type="NCBI Taxonomy" id="2562278"/>
    <lineage>
        <taxon>Bacteria</taxon>
        <taxon>Pseudomonadati</taxon>
        <taxon>Bacteroidota</taxon>
        <taxon>Cytophagia</taxon>
        <taxon>Cytophagales</taxon>
        <taxon>Cyclobacteriaceae</taxon>
        <taxon>Algoriphagus</taxon>
    </lineage>
</organism>
<dbReference type="EMBL" id="SPSB01000002">
    <property type="protein sequence ID" value="TFV95823.1"/>
    <property type="molecule type" value="Genomic_DNA"/>
</dbReference>
<dbReference type="Proteomes" id="UP000297647">
    <property type="component" value="Unassembled WGS sequence"/>
</dbReference>
<dbReference type="OrthoDB" id="680231at2"/>
<dbReference type="AlphaFoldDB" id="A0A4Y9QX47"/>
<reference evidence="2 3" key="1">
    <citation type="submission" date="2019-03" db="EMBL/GenBank/DDBJ databases">
        <title>Algoriphagus sp. nov, a new strain isolated from root system soil of mangrove plant Kandelia.</title>
        <authorList>
            <person name="Yin Q."/>
            <person name="Wang K."/>
            <person name="Song Z."/>
        </authorList>
    </citation>
    <scope>NUCLEOTIDE SEQUENCE [LARGE SCALE GENOMIC DNA]</scope>
    <source>
        <strain evidence="2 3">XY-J91</strain>
    </source>
</reference>
<feature type="transmembrane region" description="Helical" evidence="1">
    <location>
        <begin position="7"/>
        <end position="26"/>
    </location>
</feature>
<keyword evidence="3" id="KW-1185">Reference proteome</keyword>
<dbReference type="RefSeq" id="WP_135072296.1">
    <property type="nucleotide sequence ID" value="NZ_SPSB01000002.1"/>
</dbReference>
<gene>
    <name evidence="2" type="ORF">E4S40_06265</name>
</gene>
<evidence type="ECO:0000313" key="2">
    <source>
        <dbReference type="EMBL" id="TFV95823.1"/>
    </source>
</evidence>
<protein>
    <submittedName>
        <fullName evidence="2">Uncharacterized protein</fullName>
    </submittedName>
</protein>
<name>A0A4Y9QX47_9BACT</name>